<name>A0A1J1IU16_9DIPT</name>
<gene>
    <name evidence="2" type="ORF">CLUMA_CG016152</name>
</gene>
<protein>
    <submittedName>
        <fullName evidence="2">CLUMA_CG016152, isoform A</fullName>
    </submittedName>
</protein>
<feature type="signal peptide" evidence="1">
    <location>
        <begin position="1"/>
        <end position="17"/>
    </location>
</feature>
<accession>A0A1J1IU16</accession>
<dbReference type="Proteomes" id="UP000183832">
    <property type="component" value="Unassembled WGS sequence"/>
</dbReference>
<evidence type="ECO:0000313" key="2">
    <source>
        <dbReference type="EMBL" id="CRL03755.1"/>
    </source>
</evidence>
<evidence type="ECO:0000313" key="3">
    <source>
        <dbReference type="Proteomes" id="UP000183832"/>
    </source>
</evidence>
<dbReference type="EMBL" id="CVRI01000059">
    <property type="protein sequence ID" value="CRL03755.1"/>
    <property type="molecule type" value="Genomic_DNA"/>
</dbReference>
<keyword evidence="1" id="KW-0732">Signal</keyword>
<evidence type="ECO:0000256" key="1">
    <source>
        <dbReference type="SAM" id="SignalP"/>
    </source>
</evidence>
<keyword evidence="3" id="KW-1185">Reference proteome</keyword>
<sequence length="305" mass="35300">MLSIGLFIIALVLAANAAPSKDKDLFNCAYNYIDFKSFMNYSVTPIDEELCNNILIDFGSKNYDEIKKLVEEDSESVGQLECIMKNLRLFEASDMLIKRYVFQHDITMTEWRRQNALAEATEKLMIKLEAAVGRCYPERIYGLDFEDMFGEEQENNETTTSEEKGKLRASDITDLQKGYCWRLHLVDKKIIDTIDTYDVILNPDNVTVEGLDCDTIWRFTINKHFADEFDYLTGLFSDPSDNVTDCIKETLEKSAYNDNFARSWLVSQMFLIPEDKSAEKQKYIAYHTQLFEDAMKCKEKESTTA</sequence>
<feature type="chain" id="PRO_5012723871" evidence="1">
    <location>
        <begin position="18"/>
        <end position="305"/>
    </location>
</feature>
<reference evidence="2 3" key="1">
    <citation type="submission" date="2015-04" db="EMBL/GenBank/DDBJ databases">
        <authorList>
            <person name="Syromyatnikov M.Y."/>
            <person name="Popov V.N."/>
        </authorList>
    </citation>
    <scope>NUCLEOTIDE SEQUENCE [LARGE SCALE GENOMIC DNA]</scope>
</reference>
<organism evidence="2 3">
    <name type="scientific">Clunio marinus</name>
    <dbReference type="NCBI Taxonomy" id="568069"/>
    <lineage>
        <taxon>Eukaryota</taxon>
        <taxon>Metazoa</taxon>
        <taxon>Ecdysozoa</taxon>
        <taxon>Arthropoda</taxon>
        <taxon>Hexapoda</taxon>
        <taxon>Insecta</taxon>
        <taxon>Pterygota</taxon>
        <taxon>Neoptera</taxon>
        <taxon>Endopterygota</taxon>
        <taxon>Diptera</taxon>
        <taxon>Nematocera</taxon>
        <taxon>Chironomoidea</taxon>
        <taxon>Chironomidae</taxon>
        <taxon>Clunio</taxon>
    </lineage>
</organism>
<dbReference type="AlphaFoldDB" id="A0A1J1IU16"/>
<proteinExistence type="predicted"/>